<sequence>MSAKEKVIALGFFDGVHLGHAALLRRTVEEAARRGVASAVFTFDRPPKEVVTGIPCPLINSPQDRADLMRRLYGIQEVIMVPFDQEMMTTSWRDYITEILVKRHHAIHLVAGHDHHFGHKNQGSPELLMQTCAELGLGCDIIPKVELGGITVSSSYIRRLVELGQVERAHRYLGHPHTLTSTVRHGRGIGSSRLFPTANLVIPSHVLVPSHGVYVTRVTLPDGSAYPAVTNVGTRPTVDNGTDVTVEACLLDFDGDLYGETLRLEFFRHIRDEIRFDSLEALKSQIAADAETTRQAFLSGNLEGPPN</sequence>
<keyword evidence="10 14" id="KW-0067">ATP-binding</keyword>
<dbReference type="PANTHER" id="PTHR22749">
    <property type="entry name" value="RIBOFLAVIN KINASE/FMN ADENYLYLTRANSFERASE"/>
    <property type="match status" value="1"/>
</dbReference>
<comment type="pathway">
    <text evidence="1 14">Cofactor biosynthesis; FAD biosynthesis; FAD from FMN: step 1/1.</text>
</comment>
<evidence type="ECO:0000256" key="13">
    <source>
        <dbReference type="ARBA" id="ARBA00049494"/>
    </source>
</evidence>
<comment type="similarity">
    <text evidence="14">Belongs to the ribF family.</text>
</comment>
<protein>
    <recommendedName>
        <fullName evidence="14">Riboflavin biosynthesis protein</fullName>
    </recommendedName>
    <domain>
        <recommendedName>
            <fullName evidence="14">Riboflavin kinase</fullName>
            <ecNumber evidence="14">2.7.1.26</ecNumber>
        </recommendedName>
        <alternativeName>
            <fullName evidence="14">Flavokinase</fullName>
        </alternativeName>
    </domain>
    <domain>
        <recommendedName>
            <fullName evidence="14">FMN adenylyltransferase</fullName>
            <ecNumber evidence="14">2.7.7.2</ecNumber>
        </recommendedName>
        <alternativeName>
            <fullName evidence="14">FAD pyrophosphorylase</fullName>
        </alternativeName>
        <alternativeName>
            <fullName evidence="14">FAD synthase</fullName>
        </alternativeName>
    </domain>
</protein>
<comment type="catalytic activity">
    <reaction evidence="13 14">
        <text>FMN + ATP + H(+) = FAD + diphosphate</text>
        <dbReference type="Rhea" id="RHEA:17237"/>
        <dbReference type="ChEBI" id="CHEBI:15378"/>
        <dbReference type="ChEBI" id="CHEBI:30616"/>
        <dbReference type="ChEBI" id="CHEBI:33019"/>
        <dbReference type="ChEBI" id="CHEBI:57692"/>
        <dbReference type="ChEBI" id="CHEBI:58210"/>
        <dbReference type="EC" id="2.7.7.2"/>
    </reaction>
</comment>
<dbReference type="Pfam" id="PF06574">
    <property type="entry name" value="FAD_syn"/>
    <property type="match status" value="1"/>
</dbReference>
<dbReference type="Proteomes" id="UP000679848">
    <property type="component" value="Chromosome"/>
</dbReference>
<comment type="pathway">
    <text evidence="2 14">Cofactor biosynthesis; FMN biosynthesis; FMN from riboflavin (ATP route): step 1/1.</text>
</comment>
<dbReference type="GO" id="GO:0005524">
    <property type="term" value="F:ATP binding"/>
    <property type="evidence" value="ECO:0007669"/>
    <property type="project" value="UniProtKB-UniRule"/>
</dbReference>
<evidence type="ECO:0000256" key="8">
    <source>
        <dbReference type="ARBA" id="ARBA00022777"/>
    </source>
</evidence>
<dbReference type="SUPFAM" id="SSF82114">
    <property type="entry name" value="Riboflavin kinase-like"/>
    <property type="match status" value="1"/>
</dbReference>
<keyword evidence="3 14" id="KW-0285">Flavoprotein</keyword>
<dbReference type="Gene3D" id="2.40.30.30">
    <property type="entry name" value="Riboflavin kinase-like"/>
    <property type="match status" value="1"/>
</dbReference>
<dbReference type="GO" id="GO:0003919">
    <property type="term" value="F:FMN adenylyltransferase activity"/>
    <property type="evidence" value="ECO:0007669"/>
    <property type="project" value="UniProtKB-UniRule"/>
</dbReference>
<accession>A0A810QE29</accession>
<evidence type="ECO:0000313" key="17">
    <source>
        <dbReference type="Proteomes" id="UP000679848"/>
    </source>
</evidence>
<dbReference type="KEGG" id="pfaa:MM59RIKEN_21740"/>
<keyword evidence="17" id="KW-1185">Reference proteome</keyword>
<evidence type="ECO:0000256" key="2">
    <source>
        <dbReference type="ARBA" id="ARBA00005201"/>
    </source>
</evidence>
<dbReference type="GO" id="GO:0009398">
    <property type="term" value="P:FMN biosynthetic process"/>
    <property type="evidence" value="ECO:0007669"/>
    <property type="project" value="UniProtKB-UniRule"/>
</dbReference>
<dbReference type="InterPro" id="IPR023468">
    <property type="entry name" value="Riboflavin_kinase"/>
</dbReference>
<evidence type="ECO:0000256" key="1">
    <source>
        <dbReference type="ARBA" id="ARBA00004726"/>
    </source>
</evidence>
<keyword evidence="9 14" id="KW-0274">FAD</keyword>
<dbReference type="SMART" id="SM00904">
    <property type="entry name" value="Flavokinase"/>
    <property type="match status" value="1"/>
</dbReference>
<evidence type="ECO:0000256" key="9">
    <source>
        <dbReference type="ARBA" id="ARBA00022827"/>
    </source>
</evidence>
<dbReference type="AlphaFoldDB" id="A0A810QE29"/>
<dbReference type="UniPathway" id="UPA00276">
    <property type="reaction ID" value="UER00406"/>
</dbReference>
<dbReference type="Gene3D" id="3.40.50.620">
    <property type="entry name" value="HUPs"/>
    <property type="match status" value="1"/>
</dbReference>
<dbReference type="CDD" id="cd02064">
    <property type="entry name" value="FAD_synthetase_N"/>
    <property type="match status" value="1"/>
</dbReference>
<keyword evidence="8 14" id="KW-0418">Kinase</keyword>
<organism evidence="16 17">
    <name type="scientific">Pusillibacter faecalis</name>
    <dbReference type="NCBI Taxonomy" id="2714358"/>
    <lineage>
        <taxon>Bacteria</taxon>
        <taxon>Bacillati</taxon>
        <taxon>Bacillota</taxon>
        <taxon>Clostridia</taxon>
        <taxon>Eubacteriales</taxon>
        <taxon>Oscillospiraceae</taxon>
        <taxon>Pusillibacter</taxon>
    </lineage>
</organism>
<feature type="domain" description="Riboflavin kinase" evidence="15">
    <location>
        <begin position="172"/>
        <end position="298"/>
    </location>
</feature>
<dbReference type="PIRSF" id="PIRSF004491">
    <property type="entry name" value="FAD_Synth"/>
    <property type="match status" value="1"/>
</dbReference>
<dbReference type="SUPFAM" id="SSF52374">
    <property type="entry name" value="Nucleotidylyl transferase"/>
    <property type="match status" value="1"/>
</dbReference>
<evidence type="ECO:0000256" key="14">
    <source>
        <dbReference type="PIRNR" id="PIRNR004491"/>
    </source>
</evidence>
<dbReference type="InterPro" id="IPR023465">
    <property type="entry name" value="Riboflavin_kinase_dom_sf"/>
</dbReference>
<dbReference type="InterPro" id="IPR015864">
    <property type="entry name" value="FAD_synthase"/>
</dbReference>
<dbReference type="EMBL" id="AP023420">
    <property type="protein sequence ID" value="BCK84855.1"/>
    <property type="molecule type" value="Genomic_DNA"/>
</dbReference>
<reference evidence="16" key="1">
    <citation type="submission" date="2020-09" db="EMBL/GenBank/DDBJ databases">
        <title>New species isolated from human feces.</title>
        <authorList>
            <person name="Kitahara M."/>
            <person name="Shigeno Y."/>
            <person name="Shime M."/>
            <person name="Matsumoto Y."/>
            <person name="Nakamura S."/>
            <person name="Motooka D."/>
            <person name="Fukuoka S."/>
            <person name="Nishikawa H."/>
            <person name="Benno Y."/>
        </authorList>
    </citation>
    <scope>NUCLEOTIDE SEQUENCE</scope>
    <source>
        <strain evidence="16">MM59</strain>
    </source>
</reference>
<dbReference type="UniPathway" id="UPA00277">
    <property type="reaction ID" value="UER00407"/>
</dbReference>
<evidence type="ECO:0000256" key="4">
    <source>
        <dbReference type="ARBA" id="ARBA00022643"/>
    </source>
</evidence>
<dbReference type="RefSeq" id="WP_213543322.1">
    <property type="nucleotide sequence ID" value="NZ_AP023420.1"/>
</dbReference>
<evidence type="ECO:0000256" key="7">
    <source>
        <dbReference type="ARBA" id="ARBA00022741"/>
    </source>
</evidence>
<comment type="catalytic activity">
    <reaction evidence="12 14">
        <text>riboflavin + ATP = FMN + ADP + H(+)</text>
        <dbReference type="Rhea" id="RHEA:14357"/>
        <dbReference type="ChEBI" id="CHEBI:15378"/>
        <dbReference type="ChEBI" id="CHEBI:30616"/>
        <dbReference type="ChEBI" id="CHEBI:57986"/>
        <dbReference type="ChEBI" id="CHEBI:58210"/>
        <dbReference type="ChEBI" id="CHEBI:456216"/>
        <dbReference type="EC" id="2.7.1.26"/>
    </reaction>
</comment>
<evidence type="ECO:0000259" key="15">
    <source>
        <dbReference type="SMART" id="SM00904"/>
    </source>
</evidence>
<evidence type="ECO:0000256" key="11">
    <source>
        <dbReference type="ARBA" id="ARBA00023268"/>
    </source>
</evidence>
<evidence type="ECO:0000256" key="10">
    <source>
        <dbReference type="ARBA" id="ARBA00022840"/>
    </source>
</evidence>
<dbReference type="GO" id="GO:0008531">
    <property type="term" value="F:riboflavin kinase activity"/>
    <property type="evidence" value="ECO:0007669"/>
    <property type="project" value="UniProtKB-UniRule"/>
</dbReference>
<keyword evidence="7 14" id="KW-0547">Nucleotide-binding</keyword>
<proteinExistence type="inferred from homology"/>
<evidence type="ECO:0000256" key="12">
    <source>
        <dbReference type="ARBA" id="ARBA00047880"/>
    </source>
</evidence>
<keyword evidence="6 14" id="KW-0548">Nucleotidyltransferase</keyword>
<dbReference type="PANTHER" id="PTHR22749:SF6">
    <property type="entry name" value="RIBOFLAVIN KINASE"/>
    <property type="match status" value="1"/>
</dbReference>
<dbReference type="EC" id="2.7.7.2" evidence="14"/>
<dbReference type="NCBIfam" id="TIGR00083">
    <property type="entry name" value="ribF"/>
    <property type="match status" value="1"/>
</dbReference>
<dbReference type="InterPro" id="IPR015865">
    <property type="entry name" value="Riboflavin_kinase_bac/euk"/>
</dbReference>
<gene>
    <name evidence="16" type="primary">ribF</name>
    <name evidence="16" type="ORF">MM59RIKEN_21740</name>
</gene>
<keyword evidence="11" id="KW-0511">Multifunctional enzyme</keyword>
<evidence type="ECO:0000256" key="3">
    <source>
        <dbReference type="ARBA" id="ARBA00022630"/>
    </source>
</evidence>
<name>A0A810QE29_9FIRM</name>
<evidence type="ECO:0000313" key="16">
    <source>
        <dbReference type="EMBL" id="BCK84855.1"/>
    </source>
</evidence>
<keyword evidence="5 14" id="KW-0808">Transferase</keyword>
<evidence type="ECO:0000256" key="5">
    <source>
        <dbReference type="ARBA" id="ARBA00022679"/>
    </source>
</evidence>
<dbReference type="GO" id="GO:0006747">
    <property type="term" value="P:FAD biosynthetic process"/>
    <property type="evidence" value="ECO:0007669"/>
    <property type="project" value="UniProtKB-UniRule"/>
</dbReference>
<dbReference type="InterPro" id="IPR014729">
    <property type="entry name" value="Rossmann-like_a/b/a_fold"/>
</dbReference>
<dbReference type="EC" id="2.7.1.26" evidence="14"/>
<dbReference type="GO" id="GO:0009231">
    <property type="term" value="P:riboflavin biosynthetic process"/>
    <property type="evidence" value="ECO:0007669"/>
    <property type="project" value="InterPro"/>
</dbReference>
<keyword evidence="4 14" id="KW-0288">FMN</keyword>
<evidence type="ECO:0000256" key="6">
    <source>
        <dbReference type="ARBA" id="ARBA00022695"/>
    </source>
</evidence>
<dbReference type="Pfam" id="PF01687">
    <property type="entry name" value="Flavokinase"/>
    <property type="match status" value="1"/>
</dbReference>
<dbReference type="InterPro" id="IPR002606">
    <property type="entry name" value="Riboflavin_kinase_bac"/>
</dbReference>